<sequence>MPPVTSESTELLQVLASMPMSDPAYGTWWSTAEGRWLYNEISIRVGSPLAASLQHKFGVHYEPADVANTAFMVLRQDFVYAYVLRADDPWAYLSQMLKREMLSAAGAYFRVELTDDAIFDSTIPPAEQAAVSVHDAADLTYKVLAPSAPEHLHSSLKDAILYFAELGGARLSHLYTHASSDTELTSLGLVRDEILAKITRFLRGTALLYVSPKEKAAGPAVLDPASIMIYEAPK</sequence>
<proteinExistence type="predicted"/>
<reference evidence="1 2" key="1">
    <citation type="submission" date="2020-11" db="EMBL/GenBank/DDBJ databases">
        <title>Arthrobacter antarcticus sp. nov., isolated from Antarctic Soil.</title>
        <authorList>
            <person name="Li J."/>
        </authorList>
    </citation>
    <scope>NUCLEOTIDE SEQUENCE [LARGE SCALE GENOMIC DNA]</scope>
    <source>
        <strain evidence="1 2">Z1-20</strain>
    </source>
</reference>
<name>A0A931CMZ9_9MICC</name>
<evidence type="ECO:0000313" key="1">
    <source>
        <dbReference type="EMBL" id="MBG0738876.1"/>
    </source>
</evidence>
<comment type="caution">
    <text evidence="1">The sequence shown here is derived from an EMBL/GenBank/DDBJ whole genome shotgun (WGS) entry which is preliminary data.</text>
</comment>
<evidence type="ECO:0000313" key="2">
    <source>
        <dbReference type="Proteomes" id="UP000655366"/>
    </source>
</evidence>
<dbReference type="RefSeq" id="WP_196395832.1">
    <property type="nucleotide sequence ID" value="NZ_JADNYM010000006.1"/>
</dbReference>
<accession>A0A931CMZ9</accession>
<dbReference type="EMBL" id="JADNYM010000006">
    <property type="protein sequence ID" value="MBG0738876.1"/>
    <property type="molecule type" value="Genomic_DNA"/>
</dbReference>
<keyword evidence="2" id="KW-1185">Reference proteome</keyword>
<protein>
    <submittedName>
        <fullName evidence="1">Uncharacterized protein</fullName>
    </submittedName>
</protein>
<dbReference type="AlphaFoldDB" id="A0A931CMZ9"/>
<gene>
    <name evidence="1" type="ORF">IV500_05500</name>
</gene>
<organism evidence="1 2">
    <name type="scientific">Arthrobacter terrae</name>
    <dbReference type="NCBI Taxonomy" id="2935737"/>
    <lineage>
        <taxon>Bacteria</taxon>
        <taxon>Bacillati</taxon>
        <taxon>Actinomycetota</taxon>
        <taxon>Actinomycetes</taxon>
        <taxon>Micrococcales</taxon>
        <taxon>Micrococcaceae</taxon>
        <taxon>Arthrobacter</taxon>
    </lineage>
</organism>
<dbReference type="Proteomes" id="UP000655366">
    <property type="component" value="Unassembled WGS sequence"/>
</dbReference>